<feature type="compositionally biased region" description="Pro residues" evidence="1">
    <location>
        <begin position="1"/>
        <end position="11"/>
    </location>
</feature>
<keyword evidence="2" id="KW-0812">Transmembrane</keyword>
<protein>
    <submittedName>
        <fullName evidence="3">DUF4190 domain-containing protein</fullName>
    </submittedName>
</protein>
<sequence length="332" mass="32841">MPPVVPPPDVPPTHEPRPAGQPDHPDLPTSPETPSPTEGDAGTRRPFGGDAEATQVYPRPGATPSYPGWGTQPDEEPGRPAPSRYEYGDVPTFEPPVTGTHAAAAGPQEPGAGPGGTPSETPRGEAAGSGVPGPGGTAGTGAPSGGATGAGGPGAPYGGEASYGGTGAAGGHYEGPAGSYEGGREPSAPGATPSVPGTTPSSPYGGPPGYGPPGGPPYGQYGPYGTQPPTPPGSGLATASLVLGVASPFLVFVCFTGVLTAILSIVFGCVALAKHVGKGRAIAGIVISVLSLVLFAIVAIWFWKVVKECGELPGQLADQCFESKFPWMSRGH</sequence>
<proteinExistence type="predicted"/>
<feature type="compositionally biased region" description="Pro residues" evidence="1">
    <location>
        <begin position="205"/>
        <end position="216"/>
    </location>
</feature>
<dbReference type="RefSeq" id="WP_189653138.1">
    <property type="nucleotide sequence ID" value="NZ_BMRC01000036.1"/>
</dbReference>
<feature type="region of interest" description="Disordered" evidence="1">
    <location>
        <begin position="168"/>
        <end position="230"/>
    </location>
</feature>
<feature type="region of interest" description="Disordered" evidence="1">
    <location>
        <begin position="1"/>
        <end position="153"/>
    </location>
</feature>
<evidence type="ECO:0000313" key="3">
    <source>
        <dbReference type="EMBL" id="MFB9207306.1"/>
    </source>
</evidence>
<feature type="compositionally biased region" description="Low complexity" evidence="1">
    <location>
        <begin position="102"/>
        <end position="111"/>
    </location>
</feature>
<keyword evidence="2" id="KW-0472">Membrane</keyword>
<keyword evidence="4" id="KW-1185">Reference proteome</keyword>
<feature type="transmembrane region" description="Helical" evidence="2">
    <location>
        <begin position="249"/>
        <end position="273"/>
    </location>
</feature>
<feature type="compositionally biased region" description="Low complexity" evidence="1">
    <location>
        <begin position="29"/>
        <end position="38"/>
    </location>
</feature>
<keyword evidence="2" id="KW-1133">Transmembrane helix</keyword>
<dbReference type="EMBL" id="JBHMEI010000049">
    <property type="protein sequence ID" value="MFB9207306.1"/>
    <property type="molecule type" value="Genomic_DNA"/>
</dbReference>
<comment type="caution">
    <text evidence="3">The sequence shown here is derived from an EMBL/GenBank/DDBJ whole genome shotgun (WGS) entry which is preliminary data.</text>
</comment>
<feature type="compositionally biased region" description="Gly residues" evidence="1">
    <location>
        <begin position="130"/>
        <end position="153"/>
    </location>
</feature>
<organism evidence="3 4">
    <name type="scientific">Nonomuraea spiralis</name>
    <dbReference type="NCBI Taxonomy" id="46182"/>
    <lineage>
        <taxon>Bacteria</taxon>
        <taxon>Bacillati</taxon>
        <taxon>Actinomycetota</taxon>
        <taxon>Actinomycetes</taxon>
        <taxon>Streptosporangiales</taxon>
        <taxon>Streptosporangiaceae</taxon>
        <taxon>Nonomuraea</taxon>
    </lineage>
</organism>
<feature type="compositionally biased region" description="Low complexity" evidence="1">
    <location>
        <begin position="189"/>
        <end position="204"/>
    </location>
</feature>
<accession>A0ABV5IRV4</accession>
<reference evidence="3 4" key="1">
    <citation type="submission" date="2024-09" db="EMBL/GenBank/DDBJ databases">
        <authorList>
            <person name="Sun Q."/>
            <person name="Mori K."/>
        </authorList>
    </citation>
    <scope>NUCLEOTIDE SEQUENCE [LARGE SCALE GENOMIC DNA]</scope>
    <source>
        <strain evidence="3 4">CCM 3426</strain>
    </source>
</reference>
<evidence type="ECO:0000256" key="1">
    <source>
        <dbReference type="SAM" id="MobiDB-lite"/>
    </source>
</evidence>
<dbReference type="Proteomes" id="UP001589647">
    <property type="component" value="Unassembled WGS sequence"/>
</dbReference>
<feature type="transmembrane region" description="Helical" evidence="2">
    <location>
        <begin position="282"/>
        <end position="303"/>
    </location>
</feature>
<gene>
    <name evidence="3" type="ORF">ACFFV7_39390</name>
</gene>
<name>A0ABV5IRV4_9ACTN</name>
<evidence type="ECO:0000313" key="4">
    <source>
        <dbReference type="Proteomes" id="UP001589647"/>
    </source>
</evidence>
<evidence type="ECO:0000256" key="2">
    <source>
        <dbReference type="SAM" id="Phobius"/>
    </source>
</evidence>